<name>A0A5E4B9F2_MARMO</name>
<reference evidence="11" key="1">
    <citation type="submission" date="2019-04" db="EMBL/GenBank/DDBJ databases">
        <authorList>
            <person name="Alioto T."/>
            <person name="Alioto T."/>
        </authorList>
    </citation>
    <scope>NUCLEOTIDE SEQUENCE [LARGE SCALE GENOMIC DNA]</scope>
</reference>
<evidence type="ECO:0000313" key="12">
    <source>
        <dbReference type="Proteomes" id="UP000335636"/>
    </source>
</evidence>
<dbReference type="InterPro" id="IPR011009">
    <property type="entry name" value="Kinase-like_dom_sf"/>
</dbReference>
<keyword evidence="3" id="KW-0808">Transferase</keyword>
<accession>A0A5E4B9F2</accession>
<keyword evidence="2" id="KW-0723">Serine/threonine-protein kinase</keyword>
<evidence type="ECO:0000256" key="4">
    <source>
        <dbReference type="ARBA" id="ARBA00022741"/>
    </source>
</evidence>
<evidence type="ECO:0000256" key="8">
    <source>
        <dbReference type="ARBA" id="ARBA00048679"/>
    </source>
</evidence>
<evidence type="ECO:0000256" key="7">
    <source>
        <dbReference type="ARBA" id="ARBA00047899"/>
    </source>
</evidence>
<dbReference type="GO" id="GO:0005524">
    <property type="term" value="F:ATP binding"/>
    <property type="evidence" value="ECO:0007669"/>
    <property type="project" value="UniProtKB-KW"/>
</dbReference>
<feature type="compositionally biased region" description="Low complexity" evidence="9">
    <location>
        <begin position="8"/>
        <end position="20"/>
    </location>
</feature>
<dbReference type="SUPFAM" id="SSF56112">
    <property type="entry name" value="Protein kinase-like (PK-like)"/>
    <property type="match status" value="1"/>
</dbReference>
<dbReference type="GO" id="GO:0005737">
    <property type="term" value="C:cytoplasm"/>
    <property type="evidence" value="ECO:0007669"/>
    <property type="project" value="TreeGrafter"/>
</dbReference>
<dbReference type="SMART" id="SM00220">
    <property type="entry name" value="S_TKc"/>
    <property type="match status" value="1"/>
</dbReference>
<evidence type="ECO:0000256" key="6">
    <source>
        <dbReference type="ARBA" id="ARBA00022840"/>
    </source>
</evidence>
<evidence type="ECO:0000256" key="2">
    <source>
        <dbReference type="ARBA" id="ARBA00022527"/>
    </source>
</evidence>
<dbReference type="FunFam" id="3.30.200.20:FF:000003">
    <property type="entry name" value="Non-specific serine/threonine protein kinase"/>
    <property type="match status" value="1"/>
</dbReference>
<keyword evidence="5" id="KW-0418">Kinase</keyword>
<dbReference type="PANTHER" id="PTHR24346">
    <property type="entry name" value="MAP/MICROTUBULE AFFINITY-REGULATING KINASE"/>
    <property type="match status" value="1"/>
</dbReference>
<sequence>MVFHFRISSESSKSSLEPPGLGSYEPAFTDHYEVVQGIGEGGFATVKLARHRLTGTEVSVKALAKVLWNLPFLSEPDLMAGLDHPNVIQLFQVIETINYVYVVMEYAGRGNLRKLIAEPGGMPEEEARRLFRQTARAVQYCHIKGIVHLDLKPENMALDDSGNVKLIDFGLSDRFTAGQKLNRFWGTLLYFAPEIVLGEAYEGPPADVWSLGVILYFMLTGRRPFMASTAQQVKKLILEGTYDTPLNVSEGAQSLIREILTVDPTQRPTLEQVTRHPWLSQGEAASPSPSVQALPELPDPSIIATMVNMGYDPFNTWMSLAKKKYDNAMATYLLLKHQRIQGAGCKHQKHSSEPALPSPREQLQQPGEAKQTQHKGGGSASVPAIRLHFLNMDTPPPSLTSQPHCVPSLPKPSMSLIAQRSGAQWLQRTFRAKTEPTEPTARTPQCHLAPASPPGSQTGRSTSASTRSLLCPYL</sequence>
<dbReference type="CDD" id="cd14337">
    <property type="entry name" value="UBA_MARK_Par1"/>
    <property type="match status" value="1"/>
</dbReference>
<evidence type="ECO:0000313" key="11">
    <source>
        <dbReference type="EMBL" id="VTJ66303.1"/>
    </source>
</evidence>
<comment type="caution">
    <text evidence="11">The sequence shown here is derived from an EMBL/GenBank/DDBJ whole genome shotgun (WGS) entry which is preliminary data.</text>
</comment>
<evidence type="ECO:0000259" key="10">
    <source>
        <dbReference type="PROSITE" id="PS50011"/>
    </source>
</evidence>
<dbReference type="CDD" id="cd14003">
    <property type="entry name" value="STKc_AMPK-like"/>
    <property type="match status" value="1"/>
</dbReference>
<dbReference type="EMBL" id="CABDUW010000337">
    <property type="protein sequence ID" value="VTJ66303.1"/>
    <property type="molecule type" value="Genomic_DNA"/>
</dbReference>
<dbReference type="Gene3D" id="1.10.8.10">
    <property type="entry name" value="DNA helicase RuvA subunit, C-terminal domain"/>
    <property type="match status" value="1"/>
</dbReference>
<dbReference type="PANTHER" id="PTHR24346:SF95">
    <property type="entry name" value="SPERM MOTILITY KINASE 3A"/>
    <property type="match status" value="1"/>
</dbReference>
<evidence type="ECO:0000256" key="9">
    <source>
        <dbReference type="SAM" id="MobiDB-lite"/>
    </source>
</evidence>
<dbReference type="InterPro" id="IPR000719">
    <property type="entry name" value="Prot_kinase_dom"/>
</dbReference>
<dbReference type="AlphaFoldDB" id="A0A5E4B9F2"/>
<feature type="region of interest" description="Disordered" evidence="9">
    <location>
        <begin position="344"/>
        <end position="380"/>
    </location>
</feature>
<dbReference type="FunFam" id="1.10.510.10:FF:000571">
    <property type="entry name" value="Maternal embryonic leucine zipper kinase"/>
    <property type="match status" value="1"/>
</dbReference>
<dbReference type="Gene3D" id="3.30.200.20">
    <property type="entry name" value="Phosphorylase Kinase, domain 1"/>
    <property type="match status" value="1"/>
</dbReference>
<evidence type="ECO:0000256" key="5">
    <source>
        <dbReference type="ARBA" id="ARBA00022777"/>
    </source>
</evidence>
<proteinExistence type="predicted"/>
<evidence type="ECO:0000256" key="3">
    <source>
        <dbReference type="ARBA" id="ARBA00022679"/>
    </source>
</evidence>
<dbReference type="GO" id="GO:0035556">
    <property type="term" value="P:intracellular signal transduction"/>
    <property type="evidence" value="ECO:0007669"/>
    <property type="project" value="TreeGrafter"/>
</dbReference>
<dbReference type="Proteomes" id="UP000335636">
    <property type="component" value="Unassembled WGS sequence"/>
</dbReference>
<dbReference type="GO" id="GO:0004674">
    <property type="term" value="F:protein serine/threonine kinase activity"/>
    <property type="evidence" value="ECO:0007669"/>
    <property type="project" value="UniProtKB-KW"/>
</dbReference>
<dbReference type="EC" id="2.7.11.1" evidence="1"/>
<keyword evidence="12" id="KW-1185">Reference proteome</keyword>
<dbReference type="FunFam" id="1.10.8.10:FF:000005">
    <property type="entry name" value="Non-specific serine/threonine protein kinase"/>
    <property type="match status" value="1"/>
</dbReference>
<dbReference type="Pfam" id="PF00069">
    <property type="entry name" value="Pkinase"/>
    <property type="match status" value="1"/>
</dbReference>
<feature type="region of interest" description="Disordered" evidence="9">
    <location>
        <begin position="1"/>
        <end position="20"/>
    </location>
</feature>
<gene>
    <name evidence="11" type="ORF">MONAX_5E037340</name>
</gene>
<comment type="catalytic activity">
    <reaction evidence="8">
        <text>L-seryl-[protein] + ATP = O-phospho-L-seryl-[protein] + ADP + H(+)</text>
        <dbReference type="Rhea" id="RHEA:17989"/>
        <dbReference type="Rhea" id="RHEA-COMP:9863"/>
        <dbReference type="Rhea" id="RHEA-COMP:11604"/>
        <dbReference type="ChEBI" id="CHEBI:15378"/>
        <dbReference type="ChEBI" id="CHEBI:29999"/>
        <dbReference type="ChEBI" id="CHEBI:30616"/>
        <dbReference type="ChEBI" id="CHEBI:83421"/>
        <dbReference type="ChEBI" id="CHEBI:456216"/>
        <dbReference type="EC" id="2.7.11.1"/>
    </reaction>
</comment>
<evidence type="ECO:0000256" key="1">
    <source>
        <dbReference type="ARBA" id="ARBA00012513"/>
    </source>
</evidence>
<keyword evidence="4" id="KW-0547">Nucleotide-binding</keyword>
<comment type="catalytic activity">
    <reaction evidence="7">
        <text>L-threonyl-[protein] + ATP = O-phospho-L-threonyl-[protein] + ADP + H(+)</text>
        <dbReference type="Rhea" id="RHEA:46608"/>
        <dbReference type="Rhea" id="RHEA-COMP:11060"/>
        <dbReference type="Rhea" id="RHEA-COMP:11605"/>
        <dbReference type="ChEBI" id="CHEBI:15378"/>
        <dbReference type="ChEBI" id="CHEBI:30013"/>
        <dbReference type="ChEBI" id="CHEBI:30616"/>
        <dbReference type="ChEBI" id="CHEBI:61977"/>
        <dbReference type="ChEBI" id="CHEBI:456216"/>
        <dbReference type="EC" id="2.7.11.1"/>
    </reaction>
</comment>
<feature type="compositionally biased region" description="Polar residues" evidence="9">
    <location>
        <begin position="454"/>
        <end position="466"/>
    </location>
</feature>
<feature type="domain" description="Protein kinase" evidence="10">
    <location>
        <begin position="32"/>
        <end position="279"/>
    </location>
</feature>
<protein>
    <recommendedName>
        <fullName evidence="1">non-specific serine/threonine protein kinase</fullName>
        <ecNumber evidence="1">2.7.11.1</ecNumber>
    </recommendedName>
</protein>
<feature type="region of interest" description="Disordered" evidence="9">
    <location>
        <begin position="433"/>
        <end position="466"/>
    </location>
</feature>
<organism evidence="11 12">
    <name type="scientific">Marmota monax</name>
    <name type="common">Woodchuck</name>
    <dbReference type="NCBI Taxonomy" id="9995"/>
    <lineage>
        <taxon>Eukaryota</taxon>
        <taxon>Metazoa</taxon>
        <taxon>Chordata</taxon>
        <taxon>Craniata</taxon>
        <taxon>Vertebrata</taxon>
        <taxon>Euteleostomi</taxon>
        <taxon>Mammalia</taxon>
        <taxon>Eutheria</taxon>
        <taxon>Euarchontoglires</taxon>
        <taxon>Glires</taxon>
        <taxon>Rodentia</taxon>
        <taxon>Sciuromorpha</taxon>
        <taxon>Sciuridae</taxon>
        <taxon>Xerinae</taxon>
        <taxon>Marmotini</taxon>
        <taxon>Marmota</taxon>
    </lineage>
</organism>
<dbReference type="Gene3D" id="1.10.510.10">
    <property type="entry name" value="Transferase(Phosphotransferase) domain 1"/>
    <property type="match status" value="1"/>
</dbReference>
<keyword evidence="6" id="KW-0067">ATP-binding</keyword>
<dbReference type="PROSITE" id="PS50011">
    <property type="entry name" value="PROTEIN_KINASE_DOM"/>
    <property type="match status" value="1"/>
</dbReference>